<feature type="transmembrane region" description="Helical" evidence="2">
    <location>
        <begin position="7"/>
        <end position="30"/>
    </location>
</feature>
<keyword evidence="2" id="KW-1133">Transmembrane helix</keyword>
<name>A0A6C0JS27_9ZZZZ</name>
<accession>A0A6C0JS27</accession>
<evidence type="ECO:0000256" key="2">
    <source>
        <dbReference type="SAM" id="Phobius"/>
    </source>
</evidence>
<feature type="coiled-coil region" evidence="1">
    <location>
        <begin position="190"/>
        <end position="221"/>
    </location>
</feature>
<organism evidence="3">
    <name type="scientific">viral metagenome</name>
    <dbReference type="NCBI Taxonomy" id="1070528"/>
    <lineage>
        <taxon>unclassified sequences</taxon>
        <taxon>metagenomes</taxon>
        <taxon>organismal metagenomes</taxon>
    </lineage>
</organism>
<reference evidence="3" key="1">
    <citation type="journal article" date="2020" name="Nature">
        <title>Giant virus diversity and host interactions through global metagenomics.</title>
        <authorList>
            <person name="Schulz F."/>
            <person name="Roux S."/>
            <person name="Paez-Espino D."/>
            <person name="Jungbluth S."/>
            <person name="Walsh D.A."/>
            <person name="Denef V.J."/>
            <person name="McMahon K.D."/>
            <person name="Konstantinidis K.T."/>
            <person name="Eloe-Fadrosh E.A."/>
            <person name="Kyrpides N.C."/>
            <person name="Woyke T."/>
        </authorList>
    </citation>
    <scope>NUCLEOTIDE SEQUENCE</scope>
    <source>
        <strain evidence="3">GVMAG-S-1063924-116</strain>
    </source>
</reference>
<dbReference type="AlphaFoldDB" id="A0A6C0JS27"/>
<protein>
    <submittedName>
        <fullName evidence="3">Uncharacterized protein</fullName>
    </submittedName>
</protein>
<proteinExistence type="predicted"/>
<feature type="transmembrane region" description="Helical" evidence="2">
    <location>
        <begin position="164"/>
        <end position="185"/>
    </location>
</feature>
<keyword evidence="2" id="KW-0472">Membrane</keyword>
<sequence>MSGMSVTIAIVSIILVVIWIVAGVFITQANVKLHDYKNEDDPYAHPAWTYSFWAAFTTWTLVGIFTILLIAGLLIGGALFATGIGETEVAVTGVAKAAQDGIRTATGAVKPHISKLAIAALVVGVVLATTTGILSAMTAVDVRKIGTYDSDSVLKEAHDEAVKAAVICLTSVGLTVVAGVSYIWYVESKKKKYTEEVKEEKAEAAEKNREFLLQLEQTKQKQS</sequence>
<dbReference type="EMBL" id="MN740698">
    <property type="protein sequence ID" value="QHU08562.1"/>
    <property type="molecule type" value="Genomic_DNA"/>
</dbReference>
<feature type="transmembrane region" description="Helical" evidence="2">
    <location>
        <begin position="50"/>
        <end position="75"/>
    </location>
</feature>
<evidence type="ECO:0000256" key="1">
    <source>
        <dbReference type="SAM" id="Coils"/>
    </source>
</evidence>
<keyword evidence="1" id="KW-0175">Coiled coil</keyword>
<evidence type="ECO:0000313" key="3">
    <source>
        <dbReference type="EMBL" id="QHU08562.1"/>
    </source>
</evidence>
<feature type="transmembrane region" description="Helical" evidence="2">
    <location>
        <begin position="116"/>
        <end position="140"/>
    </location>
</feature>
<keyword evidence="2" id="KW-0812">Transmembrane</keyword>